<evidence type="ECO:0000256" key="4">
    <source>
        <dbReference type="ARBA" id="ARBA00022552"/>
    </source>
</evidence>
<sequence>MNLLLLTADDFLDGNLVKLNTKRFKHIKMDVGNSLRVGLLNGQIGNGTIISIKRDYLEMTVQLSGEPPPALPLTVLLALPRPKMLKRCLQHLSALGVKRIFLMNSYRVEKSFWQSPCLSEDNIREQLTLGLEQARDTVLPEVMLEKRFKPFIEDRVPAIVGSARALVAHPGSGHSCPRNIKEPSVLAIGPEGGFIPYEVEMLEFNGFEAIHLGLRILRVETAVIALISRLYD</sequence>
<dbReference type="AlphaFoldDB" id="A0AA90NKF8"/>
<evidence type="ECO:0000259" key="11">
    <source>
        <dbReference type="Pfam" id="PF04452"/>
    </source>
</evidence>
<dbReference type="EMBL" id="JASXSV010000003">
    <property type="protein sequence ID" value="MDP0588205.1"/>
    <property type="molecule type" value="Genomic_DNA"/>
</dbReference>
<evidence type="ECO:0000256" key="6">
    <source>
        <dbReference type="ARBA" id="ARBA00022679"/>
    </source>
</evidence>
<dbReference type="NCBIfam" id="NF008700">
    <property type="entry name" value="PRK11713.5-4"/>
    <property type="match status" value="1"/>
</dbReference>
<gene>
    <name evidence="12" type="ORF">QS748_02980</name>
</gene>
<dbReference type="EC" id="2.1.1.193" evidence="10"/>
<dbReference type="PANTHER" id="PTHR30027:SF3">
    <property type="entry name" value="16S RRNA (URACIL(1498)-N(3))-METHYLTRANSFERASE"/>
    <property type="match status" value="1"/>
</dbReference>
<comment type="function">
    <text evidence="8 10">Specifically methylates the N3 position of the uracil ring of uridine 1498 (m3U1498) in 16S rRNA. Acts on the fully assembled 30S ribosomal subunit.</text>
</comment>
<dbReference type="PANTHER" id="PTHR30027">
    <property type="entry name" value="RIBOSOMAL RNA SMALL SUBUNIT METHYLTRANSFERASE E"/>
    <property type="match status" value="1"/>
</dbReference>
<proteinExistence type="inferred from homology"/>
<reference evidence="12 13" key="1">
    <citation type="journal article" date="2023" name="bioRxiv">
        <title>An intranuclear bacterial parasite of deep-sea mussels expresses apoptosis inhibitors acquired from its host.</title>
        <authorList>
            <person name="Gonzalez Porras M.A."/>
            <person name="Assie A."/>
            <person name="Tietjen M."/>
            <person name="Violette M."/>
            <person name="Kleiner M."/>
            <person name="Gruber-Vodicka H."/>
            <person name="Dubilier N."/>
            <person name="Leisch N."/>
        </authorList>
    </citation>
    <scope>NUCLEOTIDE SEQUENCE [LARGE SCALE GENOMIC DNA]</scope>
    <source>
        <strain evidence="12">IAP13</strain>
    </source>
</reference>
<evidence type="ECO:0000256" key="5">
    <source>
        <dbReference type="ARBA" id="ARBA00022603"/>
    </source>
</evidence>
<keyword evidence="6 10" id="KW-0808">Transferase</keyword>
<feature type="domain" description="Ribosomal RNA small subunit methyltransferase E methyltransferase" evidence="11">
    <location>
        <begin position="70"/>
        <end position="230"/>
    </location>
</feature>
<keyword evidence="13" id="KW-1185">Reference proteome</keyword>
<comment type="subcellular location">
    <subcellularLocation>
        <location evidence="1 10">Cytoplasm</location>
    </subcellularLocation>
</comment>
<keyword evidence="3 10" id="KW-0963">Cytoplasm</keyword>
<evidence type="ECO:0000313" key="12">
    <source>
        <dbReference type="EMBL" id="MDP0588205.1"/>
    </source>
</evidence>
<comment type="caution">
    <text evidence="12">The sequence shown here is derived from an EMBL/GenBank/DDBJ whole genome shotgun (WGS) entry which is preliminary data.</text>
</comment>
<dbReference type="Gene3D" id="3.40.1280.10">
    <property type="match status" value="1"/>
</dbReference>
<comment type="similarity">
    <text evidence="2 10">Belongs to the RNA methyltransferase RsmE family.</text>
</comment>
<evidence type="ECO:0000256" key="8">
    <source>
        <dbReference type="ARBA" id="ARBA00025699"/>
    </source>
</evidence>
<dbReference type="InterPro" id="IPR046886">
    <property type="entry name" value="RsmE_MTase_dom"/>
</dbReference>
<dbReference type="GO" id="GO:0070475">
    <property type="term" value="P:rRNA base methylation"/>
    <property type="evidence" value="ECO:0007669"/>
    <property type="project" value="TreeGrafter"/>
</dbReference>
<dbReference type="GO" id="GO:0005737">
    <property type="term" value="C:cytoplasm"/>
    <property type="evidence" value="ECO:0007669"/>
    <property type="project" value="UniProtKB-SubCell"/>
</dbReference>
<evidence type="ECO:0000256" key="9">
    <source>
        <dbReference type="ARBA" id="ARBA00047944"/>
    </source>
</evidence>
<organism evidence="12 13">
    <name type="scientific">Candidatus Endonucleibacter bathymodioli</name>
    <dbReference type="NCBI Taxonomy" id="539814"/>
    <lineage>
        <taxon>Bacteria</taxon>
        <taxon>Pseudomonadati</taxon>
        <taxon>Pseudomonadota</taxon>
        <taxon>Gammaproteobacteria</taxon>
        <taxon>Oceanospirillales</taxon>
        <taxon>Endozoicomonadaceae</taxon>
        <taxon>Candidatus Endonucleibacter</taxon>
    </lineage>
</organism>
<accession>A0AA90NKF8</accession>
<keyword evidence="7 10" id="KW-0949">S-adenosyl-L-methionine</keyword>
<dbReference type="CDD" id="cd18084">
    <property type="entry name" value="RsmE-like"/>
    <property type="match status" value="1"/>
</dbReference>
<dbReference type="Proteomes" id="UP001178148">
    <property type="component" value="Unassembled WGS sequence"/>
</dbReference>
<name>A0AA90NKF8_9GAMM</name>
<evidence type="ECO:0000256" key="10">
    <source>
        <dbReference type="PIRNR" id="PIRNR015601"/>
    </source>
</evidence>
<keyword evidence="4 10" id="KW-0698">rRNA processing</keyword>
<evidence type="ECO:0000256" key="7">
    <source>
        <dbReference type="ARBA" id="ARBA00022691"/>
    </source>
</evidence>
<dbReference type="InterPro" id="IPR006700">
    <property type="entry name" value="RsmE"/>
</dbReference>
<dbReference type="PIRSF" id="PIRSF015601">
    <property type="entry name" value="MTase_slr0722"/>
    <property type="match status" value="1"/>
</dbReference>
<dbReference type="InterPro" id="IPR029028">
    <property type="entry name" value="Alpha/beta_knot_MTases"/>
</dbReference>
<keyword evidence="5 10" id="KW-0489">Methyltransferase</keyword>
<dbReference type="GO" id="GO:0070042">
    <property type="term" value="F:rRNA (uridine-N3-)-methyltransferase activity"/>
    <property type="evidence" value="ECO:0007669"/>
    <property type="project" value="TreeGrafter"/>
</dbReference>
<evidence type="ECO:0000313" key="13">
    <source>
        <dbReference type="Proteomes" id="UP001178148"/>
    </source>
</evidence>
<dbReference type="Pfam" id="PF04452">
    <property type="entry name" value="Methyltrans_RNA"/>
    <property type="match status" value="1"/>
</dbReference>
<dbReference type="NCBIfam" id="TIGR00046">
    <property type="entry name" value="RsmE family RNA methyltransferase"/>
    <property type="match status" value="1"/>
</dbReference>
<dbReference type="SUPFAM" id="SSF75217">
    <property type="entry name" value="alpha/beta knot"/>
    <property type="match status" value="1"/>
</dbReference>
<protein>
    <recommendedName>
        <fullName evidence="10">Ribosomal RNA small subunit methyltransferase E</fullName>
        <ecNumber evidence="10">2.1.1.193</ecNumber>
    </recommendedName>
</protein>
<evidence type="ECO:0000256" key="2">
    <source>
        <dbReference type="ARBA" id="ARBA00005528"/>
    </source>
</evidence>
<evidence type="ECO:0000256" key="1">
    <source>
        <dbReference type="ARBA" id="ARBA00004496"/>
    </source>
</evidence>
<dbReference type="InterPro" id="IPR029026">
    <property type="entry name" value="tRNA_m1G_MTases_N"/>
</dbReference>
<evidence type="ECO:0000256" key="3">
    <source>
        <dbReference type="ARBA" id="ARBA00022490"/>
    </source>
</evidence>
<comment type="catalytic activity">
    <reaction evidence="9 10">
        <text>uridine(1498) in 16S rRNA + S-adenosyl-L-methionine = N(3)-methyluridine(1498) in 16S rRNA + S-adenosyl-L-homocysteine + H(+)</text>
        <dbReference type="Rhea" id="RHEA:42920"/>
        <dbReference type="Rhea" id="RHEA-COMP:10283"/>
        <dbReference type="Rhea" id="RHEA-COMP:10284"/>
        <dbReference type="ChEBI" id="CHEBI:15378"/>
        <dbReference type="ChEBI" id="CHEBI:57856"/>
        <dbReference type="ChEBI" id="CHEBI:59789"/>
        <dbReference type="ChEBI" id="CHEBI:65315"/>
        <dbReference type="ChEBI" id="CHEBI:74502"/>
        <dbReference type="EC" id="2.1.1.193"/>
    </reaction>
</comment>